<protein>
    <submittedName>
        <fullName evidence="1">Uncharacterized protein</fullName>
    </submittedName>
</protein>
<organism evidence="1 2">
    <name type="scientific">Cloacibacterium normanense</name>
    <dbReference type="NCBI Taxonomy" id="237258"/>
    <lineage>
        <taxon>Bacteria</taxon>
        <taxon>Pseudomonadati</taxon>
        <taxon>Bacteroidota</taxon>
        <taxon>Flavobacteriia</taxon>
        <taxon>Flavobacteriales</taxon>
        <taxon>Weeksellaceae</taxon>
    </lineage>
</organism>
<dbReference type="EMBL" id="PTPZ01000012">
    <property type="protein sequence ID" value="PPZ90484.1"/>
    <property type="molecule type" value="Genomic_DNA"/>
</dbReference>
<accession>A0A2S7I1N4</accession>
<dbReference type="Proteomes" id="UP000238565">
    <property type="component" value="Unassembled WGS sequence"/>
</dbReference>
<reference evidence="1 2" key="1">
    <citation type="submission" date="2018-02" db="EMBL/GenBank/DDBJ databases">
        <title>Draft genome sequence of bacterial isolates from marine environment.</title>
        <authorList>
            <person name="Singh S.K."/>
            <person name="Hill R."/>
            <person name="Major S."/>
            <person name="Cai H."/>
            <person name="Li Y."/>
        </authorList>
    </citation>
    <scope>NUCLEOTIDE SEQUENCE [LARGE SCALE GENOMIC DNA]</scope>
    <source>
        <strain evidence="1 2">IMET F</strain>
    </source>
</reference>
<comment type="caution">
    <text evidence="1">The sequence shown here is derived from an EMBL/GenBank/DDBJ whole genome shotgun (WGS) entry which is preliminary data.</text>
</comment>
<gene>
    <name evidence="1" type="ORF">C3729_13045</name>
</gene>
<evidence type="ECO:0000313" key="1">
    <source>
        <dbReference type="EMBL" id="PPZ90484.1"/>
    </source>
</evidence>
<dbReference type="RefSeq" id="WP_133159994.1">
    <property type="nucleotide sequence ID" value="NZ_PTPZ01000012.1"/>
</dbReference>
<proteinExistence type="predicted"/>
<evidence type="ECO:0000313" key="2">
    <source>
        <dbReference type="Proteomes" id="UP000238565"/>
    </source>
</evidence>
<sequence length="83" mass="9243">MSTTTLQKRYYPALSSVVTAEDLPDILGFIKDGVQNLLSQIYYKDFQHSKGAKGDSAFYGLSIVSPQRIQLEIPGTDIYLVLN</sequence>
<name>A0A2S7I1N4_9FLAO</name>
<dbReference type="AlphaFoldDB" id="A0A2S7I1N4"/>
<feature type="non-terminal residue" evidence="1">
    <location>
        <position position="83"/>
    </location>
</feature>